<gene>
    <name evidence="2" type="ORF">SAMN04488085_10558</name>
</gene>
<proteinExistence type="predicted"/>
<accession>A0A1I4DW67</accession>
<dbReference type="Proteomes" id="UP000199152">
    <property type="component" value="Unassembled WGS sequence"/>
</dbReference>
<dbReference type="AlphaFoldDB" id="A0A1I4DW67"/>
<dbReference type="EMBL" id="FOSW01000005">
    <property type="protein sequence ID" value="SFK97263.1"/>
    <property type="molecule type" value="Genomic_DNA"/>
</dbReference>
<feature type="compositionally biased region" description="Basic and acidic residues" evidence="1">
    <location>
        <begin position="32"/>
        <end position="43"/>
    </location>
</feature>
<dbReference type="RefSeq" id="WP_177212734.1">
    <property type="nucleotide sequence ID" value="NZ_FOSW01000005.1"/>
</dbReference>
<dbReference type="InParanoid" id="A0A1I4DW67"/>
<dbReference type="STRING" id="504800.SAMN04488085_10558"/>
<evidence type="ECO:0000313" key="3">
    <source>
        <dbReference type="Proteomes" id="UP000199152"/>
    </source>
</evidence>
<keyword evidence="3" id="KW-1185">Reference proteome</keyword>
<evidence type="ECO:0000313" key="2">
    <source>
        <dbReference type="EMBL" id="SFK97263.1"/>
    </source>
</evidence>
<reference evidence="2 3" key="1">
    <citation type="submission" date="2016-10" db="EMBL/GenBank/DDBJ databases">
        <authorList>
            <person name="de Groot N.N."/>
        </authorList>
    </citation>
    <scope>NUCLEOTIDE SEQUENCE [LARGE SCALE GENOMIC DNA]</scope>
    <source>
        <strain evidence="2 3">DSM 45317</strain>
    </source>
</reference>
<evidence type="ECO:0000256" key="1">
    <source>
        <dbReference type="SAM" id="MobiDB-lite"/>
    </source>
</evidence>
<protein>
    <submittedName>
        <fullName evidence="2">Uncharacterized protein</fullName>
    </submittedName>
</protein>
<feature type="region of interest" description="Disordered" evidence="1">
    <location>
        <begin position="18"/>
        <end position="43"/>
    </location>
</feature>
<name>A0A1I4DW67_9ACTN</name>
<organism evidence="2 3">
    <name type="scientific">Geodermatophilus ruber</name>
    <dbReference type="NCBI Taxonomy" id="504800"/>
    <lineage>
        <taxon>Bacteria</taxon>
        <taxon>Bacillati</taxon>
        <taxon>Actinomycetota</taxon>
        <taxon>Actinomycetes</taxon>
        <taxon>Geodermatophilales</taxon>
        <taxon>Geodermatophilaceae</taxon>
        <taxon>Geodermatophilus</taxon>
    </lineage>
</organism>
<sequence length="55" mass="6146">MAPLPTLSTARRRLVVLPDRLAPAEDDPAPEDTERYDPRRDGDLLDWLGFTPAVS</sequence>